<keyword evidence="1" id="KW-0812">Transmembrane</keyword>
<feature type="transmembrane region" description="Helical" evidence="1">
    <location>
        <begin position="24"/>
        <end position="48"/>
    </location>
</feature>
<evidence type="ECO:0000256" key="1">
    <source>
        <dbReference type="SAM" id="Phobius"/>
    </source>
</evidence>
<accession>A0A8S5MCH9</accession>
<proteinExistence type="predicted"/>
<reference evidence="2" key="1">
    <citation type="journal article" date="2021" name="Proc. Natl. Acad. Sci. U.S.A.">
        <title>A Catalog of Tens of Thousands of Viruses from Human Metagenomes Reveals Hidden Associations with Chronic Diseases.</title>
        <authorList>
            <person name="Tisza M.J."/>
            <person name="Buck C.B."/>
        </authorList>
    </citation>
    <scope>NUCLEOTIDE SEQUENCE</scope>
    <source>
        <strain evidence="2">CthrG7</strain>
    </source>
</reference>
<protein>
    <submittedName>
        <fullName evidence="2">Synaptobrevin</fullName>
    </submittedName>
</protein>
<sequence>MKNPSYTFKTTEKKPKFKINLENIIMHLLLIASILLIGYLILLIYLAIAPPLS</sequence>
<organism evidence="2">
    <name type="scientific">Siphoviridae sp. cthrG7</name>
    <dbReference type="NCBI Taxonomy" id="2826428"/>
    <lineage>
        <taxon>Viruses</taxon>
        <taxon>Duplodnaviria</taxon>
        <taxon>Heunggongvirae</taxon>
        <taxon>Uroviricota</taxon>
        <taxon>Caudoviricetes</taxon>
    </lineage>
</organism>
<keyword evidence="1" id="KW-0472">Membrane</keyword>
<evidence type="ECO:0000313" key="2">
    <source>
        <dbReference type="EMBL" id="DAD79872.1"/>
    </source>
</evidence>
<dbReference type="EMBL" id="BK014874">
    <property type="protein sequence ID" value="DAD79872.1"/>
    <property type="molecule type" value="Genomic_DNA"/>
</dbReference>
<keyword evidence="1" id="KW-1133">Transmembrane helix</keyword>
<name>A0A8S5MCH9_9CAUD</name>